<dbReference type="GO" id="GO:0005886">
    <property type="term" value="C:plasma membrane"/>
    <property type="evidence" value="ECO:0007669"/>
    <property type="project" value="UniProtKB-SubCell"/>
</dbReference>
<dbReference type="STRING" id="48709.A0A1D2M6J7"/>
<evidence type="ECO:0000256" key="11">
    <source>
        <dbReference type="SAM" id="MobiDB-lite"/>
    </source>
</evidence>
<keyword evidence="10" id="KW-0807">Transducer</keyword>
<comment type="subcellular location">
    <subcellularLocation>
        <location evidence="1">Cell membrane</location>
        <topology evidence="1">Multi-pass membrane protein</topology>
    </subcellularLocation>
</comment>
<feature type="transmembrane region" description="Helical" evidence="12">
    <location>
        <begin position="5"/>
        <end position="23"/>
    </location>
</feature>
<dbReference type="Proteomes" id="UP000094527">
    <property type="component" value="Unassembled WGS sequence"/>
</dbReference>
<evidence type="ECO:0000256" key="5">
    <source>
        <dbReference type="ARBA" id="ARBA00022989"/>
    </source>
</evidence>
<reference evidence="14 15" key="1">
    <citation type="journal article" date="2016" name="Genome Biol. Evol.">
        <title>Gene Family Evolution Reflects Adaptation to Soil Environmental Stressors in the Genome of the Collembolan Orchesella cincta.</title>
        <authorList>
            <person name="Faddeeva-Vakhrusheva A."/>
            <person name="Derks M.F."/>
            <person name="Anvar S.Y."/>
            <person name="Agamennone V."/>
            <person name="Suring W."/>
            <person name="Smit S."/>
            <person name="van Straalen N.M."/>
            <person name="Roelofs D."/>
        </authorList>
    </citation>
    <scope>NUCLEOTIDE SEQUENCE [LARGE SCALE GENOMIC DNA]</scope>
    <source>
        <tissue evidence="14">Mixed pool</tissue>
    </source>
</reference>
<dbReference type="Gene3D" id="1.20.1070.10">
    <property type="entry name" value="Rhodopsin 7-helix transmembrane proteins"/>
    <property type="match status" value="1"/>
</dbReference>
<evidence type="ECO:0000256" key="2">
    <source>
        <dbReference type="ARBA" id="ARBA00010663"/>
    </source>
</evidence>
<dbReference type="PRINTS" id="PR00237">
    <property type="entry name" value="GPCRRHODOPSN"/>
</dbReference>
<name>A0A1D2M6J7_ORCCI</name>
<feature type="non-terminal residue" evidence="14">
    <location>
        <position position="394"/>
    </location>
</feature>
<keyword evidence="9 14" id="KW-0675">Receptor</keyword>
<proteinExistence type="inferred from homology"/>
<feature type="region of interest" description="Disordered" evidence="11">
    <location>
        <begin position="32"/>
        <end position="66"/>
    </location>
</feature>
<evidence type="ECO:0000259" key="13">
    <source>
        <dbReference type="PROSITE" id="PS50262"/>
    </source>
</evidence>
<evidence type="ECO:0000256" key="9">
    <source>
        <dbReference type="ARBA" id="ARBA00023170"/>
    </source>
</evidence>
<dbReference type="PANTHER" id="PTHR24248:SF199">
    <property type="entry name" value="IP13425P-RELATED"/>
    <property type="match status" value="1"/>
</dbReference>
<evidence type="ECO:0000256" key="10">
    <source>
        <dbReference type="ARBA" id="ARBA00023224"/>
    </source>
</evidence>
<feature type="domain" description="G-protein coupled receptors family 1 profile" evidence="13">
    <location>
        <begin position="1"/>
        <end position="276"/>
    </location>
</feature>
<accession>A0A1D2M6J7</accession>
<evidence type="ECO:0000313" key="14">
    <source>
        <dbReference type="EMBL" id="ODM88542.1"/>
    </source>
</evidence>
<protein>
    <submittedName>
        <fullName evidence="14">5-hydroxytryptamine receptor 1</fullName>
    </submittedName>
</protein>
<keyword evidence="6" id="KW-0297">G-protein coupled receptor</keyword>
<dbReference type="SUPFAM" id="SSF81321">
    <property type="entry name" value="Family A G protein-coupled receptor-like"/>
    <property type="match status" value="1"/>
</dbReference>
<evidence type="ECO:0000256" key="1">
    <source>
        <dbReference type="ARBA" id="ARBA00004651"/>
    </source>
</evidence>
<dbReference type="PROSITE" id="PS50262">
    <property type="entry name" value="G_PROTEIN_RECEP_F1_2"/>
    <property type="match status" value="1"/>
</dbReference>
<dbReference type="InterPro" id="IPR017452">
    <property type="entry name" value="GPCR_Rhodpsn_7TM"/>
</dbReference>
<evidence type="ECO:0000313" key="15">
    <source>
        <dbReference type="Proteomes" id="UP000094527"/>
    </source>
</evidence>
<feature type="compositionally biased region" description="Low complexity" evidence="11">
    <location>
        <begin position="41"/>
        <end position="53"/>
    </location>
</feature>
<feature type="transmembrane region" description="Helical" evidence="12">
    <location>
        <begin position="218"/>
        <end position="240"/>
    </location>
</feature>
<keyword evidence="3" id="KW-1003">Cell membrane</keyword>
<dbReference type="GO" id="GO:0043410">
    <property type="term" value="P:positive regulation of MAPK cascade"/>
    <property type="evidence" value="ECO:0007669"/>
    <property type="project" value="TreeGrafter"/>
</dbReference>
<feature type="transmembrane region" description="Helical" evidence="12">
    <location>
        <begin position="260"/>
        <end position="279"/>
    </location>
</feature>
<dbReference type="EMBL" id="LJIJ01003445">
    <property type="protein sequence ID" value="ODM88542.1"/>
    <property type="molecule type" value="Genomic_DNA"/>
</dbReference>
<keyword evidence="4 12" id="KW-0812">Transmembrane</keyword>
<dbReference type="Pfam" id="PF00001">
    <property type="entry name" value="7tm_1"/>
    <property type="match status" value="1"/>
</dbReference>
<feature type="region of interest" description="Disordered" evidence="11">
    <location>
        <begin position="122"/>
        <end position="189"/>
    </location>
</feature>
<feature type="compositionally biased region" description="Basic residues" evidence="11">
    <location>
        <begin position="162"/>
        <end position="171"/>
    </location>
</feature>
<keyword evidence="7 12" id="KW-0472">Membrane</keyword>
<evidence type="ECO:0000256" key="4">
    <source>
        <dbReference type="ARBA" id="ARBA00022692"/>
    </source>
</evidence>
<organism evidence="14 15">
    <name type="scientific">Orchesella cincta</name>
    <name type="common">Springtail</name>
    <name type="synonym">Podura cincta</name>
    <dbReference type="NCBI Taxonomy" id="48709"/>
    <lineage>
        <taxon>Eukaryota</taxon>
        <taxon>Metazoa</taxon>
        <taxon>Ecdysozoa</taxon>
        <taxon>Arthropoda</taxon>
        <taxon>Hexapoda</taxon>
        <taxon>Collembola</taxon>
        <taxon>Entomobryomorpha</taxon>
        <taxon>Entomobryoidea</taxon>
        <taxon>Orchesellidae</taxon>
        <taxon>Orchesellinae</taxon>
        <taxon>Orchesella</taxon>
    </lineage>
</organism>
<dbReference type="AlphaFoldDB" id="A0A1D2M6J7"/>
<evidence type="ECO:0000256" key="3">
    <source>
        <dbReference type="ARBA" id="ARBA00022475"/>
    </source>
</evidence>
<evidence type="ECO:0000256" key="12">
    <source>
        <dbReference type="SAM" id="Phobius"/>
    </source>
</evidence>
<dbReference type="InterPro" id="IPR000276">
    <property type="entry name" value="GPCR_Rhodpsn"/>
</dbReference>
<feature type="compositionally biased region" description="Polar residues" evidence="11">
    <location>
        <begin position="149"/>
        <end position="161"/>
    </location>
</feature>
<evidence type="ECO:0000256" key="6">
    <source>
        <dbReference type="ARBA" id="ARBA00023040"/>
    </source>
</evidence>
<keyword evidence="8" id="KW-1015">Disulfide bond</keyword>
<dbReference type="GO" id="GO:0004993">
    <property type="term" value="F:G protein-coupled serotonin receptor activity"/>
    <property type="evidence" value="ECO:0007669"/>
    <property type="project" value="UniProtKB-ARBA"/>
</dbReference>
<dbReference type="OrthoDB" id="5951059at2759"/>
<evidence type="ECO:0000256" key="8">
    <source>
        <dbReference type="ARBA" id="ARBA00023157"/>
    </source>
</evidence>
<sequence>MASFYVPLCVMVVVYVKILRVVADKKKQMGWKPAHPHQSIHRSSSITTNHSSSFGGGGLVVSGSPRGGCGPPPLHALEEQLVHYVNNNGWKYLGCTNPPAPARGSPAAPTSLLASNVSVDASNVNNNKKDSTGSQNAAATTPLLKSGRRGSNTSVKNNYRQQKQKGSRKSSHNSLKEHHNHSHQNGANGSAVTYFFSSTTIHRIKKEKLFGGLKEHKASTVLGIIMSAFVICWLPFFVLALVRPFLNINGIEIPPWMGTLFNWLGYANSALNPVIYATLNRDFRKPFREILCLRCSTLDDMMRREFYHQQYGDDHDRENYLRRLSRPHTENEVSYATEGPTNQRGGVTSVVFVLSTVPSIGAQLFDLLSISGFDLALALQLHLWQMERALFSIV</sequence>
<feature type="compositionally biased region" description="Gly residues" evidence="11">
    <location>
        <begin position="54"/>
        <end position="66"/>
    </location>
</feature>
<gene>
    <name evidence="14" type="ORF">Ocin01_18140</name>
</gene>
<dbReference type="GO" id="GO:0071880">
    <property type="term" value="P:adenylate cyclase-activating adrenergic receptor signaling pathway"/>
    <property type="evidence" value="ECO:0007669"/>
    <property type="project" value="TreeGrafter"/>
</dbReference>
<dbReference type="PANTHER" id="PTHR24248">
    <property type="entry name" value="ADRENERGIC RECEPTOR-RELATED G-PROTEIN COUPLED RECEPTOR"/>
    <property type="match status" value="1"/>
</dbReference>
<comment type="caution">
    <text evidence="14">The sequence shown here is derived from an EMBL/GenBank/DDBJ whole genome shotgun (WGS) entry which is preliminary data.</text>
</comment>
<keyword evidence="15" id="KW-1185">Reference proteome</keyword>
<evidence type="ECO:0000256" key="7">
    <source>
        <dbReference type="ARBA" id="ARBA00023136"/>
    </source>
</evidence>
<comment type="similarity">
    <text evidence="2">Belongs to the G-protein coupled receptor 1 family.</text>
</comment>
<keyword evidence="5 12" id="KW-1133">Transmembrane helix</keyword>